<dbReference type="EMBL" id="JRKQ01000030">
    <property type="protein sequence ID" value="KGJ22495.1"/>
    <property type="molecule type" value="Genomic_DNA"/>
</dbReference>
<dbReference type="Proteomes" id="UP000029858">
    <property type="component" value="Unassembled WGS sequence"/>
</dbReference>
<dbReference type="InterPro" id="IPR010016">
    <property type="entry name" value="PxpB"/>
</dbReference>
<keyword evidence="3" id="KW-0067">ATP-binding</keyword>
<name>A0A099GI67_9RHOB</name>
<dbReference type="SMART" id="SM00796">
    <property type="entry name" value="AHS1"/>
    <property type="match status" value="1"/>
</dbReference>
<keyword evidence="5" id="KW-0808">Transferase</keyword>
<evidence type="ECO:0000256" key="1">
    <source>
        <dbReference type="ARBA" id="ARBA00022741"/>
    </source>
</evidence>
<evidence type="ECO:0000256" key="2">
    <source>
        <dbReference type="ARBA" id="ARBA00022801"/>
    </source>
</evidence>
<dbReference type="AlphaFoldDB" id="A0A099GI67"/>
<comment type="caution">
    <text evidence="5">The sequence shown here is derived from an EMBL/GenBank/DDBJ whole genome shotgun (WGS) entry which is preliminary data.</text>
</comment>
<dbReference type="PANTHER" id="PTHR34698">
    <property type="entry name" value="5-OXOPROLINASE SUBUNIT B"/>
    <property type="match status" value="1"/>
</dbReference>
<dbReference type="GO" id="GO:0016301">
    <property type="term" value="F:kinase activity"/>
    <property type="evidence" value="ECO:0007669"/>
    <property type="project" value="UniProtKB-KW"/>
</dbReference>
<keyword evidence="5" id="KW-0418">Kinase</keyword>
<dbReference type="InterPro" id="IPR029000">
    <property type="entry name" value="Cyclophilin-like_dom_sf"/>
</dbReference>
<keyword evidence="1" id="KW-0547">Nucleotide-binding</keyword>
<protein>
    <submittedName>
        <fullName evidence="5">Kinase</fullName>
    </submittedName>
</protein>
<gene>
    <name evidence="5" type="ORF">IX56_07785</name>
</gene>
<dbReference type="RefSeq" id="WP_036708908.1">
    <property type="nucleotide sequence ID" value="NZ_JRKQ01000030.1"/>
</dbReference>
<dbReference type="GO" id="GO:0016787">
    <property type="term" value="F:hydrolase activity"/>
    <property type="evidence" value="ECO:0007669"/>
    <property type="project" value="UniProtKB-KW"/>
</dbReference>
<dbReference type="GO" id="GO:0005524">
    <property type="term" value="F:ATP binding"/>
    <property type="evidence" value="ECO:0007669"/>
    <property type="project" value="UniProtKB-KW"/>
</dbReference>
<evidence type="ECO:0000259" key="4">
    <source>
        <dbReference type="SMART" id="SM00796"/>
    </source>
</evidence>
<dbReference type="SUPFAM" id="SSF50891">
    <property type="entry name" value="Cyclophilin-like"/>
    <property type="match status" value="1"/>
</dbReference>
<dbReference type="SUPFAM" id="SSF160467">
    <property type="entry name" value="PH0987 N-terminal domain-like"/>
    <property type="match status" value="1"/>
</dbReference>
<dbReference type="Gene3D" id="2.40.100.10">
    <property type="entry name" value="Cyclophilin-like"/>
    <property type="match status" value="1"/>
</dbReference>
<dbReference type="InterPro" id="IPR003833">
    <property type="entry name" value="CT_C_D"/>
</dbReference>
<accession>A0A099GI67</accession>
<evidence type="ECO:0000256" key="3">
    <source>
        <dbReference type="ARBA" id="ARBA00022840"/>
    </source>
</evidence>
<dbReference type="PANTHER" id="PTHR34698:SF2">
    <property type="entry name" value="5-OXOPROLINASE SUBUNIT B"/>
    <property type="match status" value="1"/>
</dbReference>
<evidence type="ECO:0000313" key="5">
    <source>
        <dbReference type="EMBL" id="KGJ22495.1"/>
    </source>
</evidence>
<reference evidence="5 6" key="2">
    <citation type="submission" date="2014-10" db="EMBL/GenBank/DDBJ databases">
        <title>Paracoccus sanguinis sp. nov., isolated from clinical specimens of New York State patients.</title>
        <authorList>
            <person name="Mingle L.A."/>
            <person name="Cole J.A."/>
            <person name="Lapierre P."/>
            <person name="Musser K.A."/>
        </authorList>
    </citation>
    <scope>NUCLEOTIDE SEQUENCE [LARGE SCALE GENOMIC DNA]</scope>
    <source>
        <strain evidence="5 6">5503</strain>
    </source>
</reference>
<sequence length="231" mass="24547">MGFPRYVPVADHALLIEFGAEIDDAVTDRVHALDRALAADPPTGLRETVPAFVSLLVDFDPLETDHAAVARAVEAALARPAPAAKTPATHVVEVCYDGDLAPDLPEVAAKTGLTPEAVIAAHLGGRYRVGMFGFAPGYAYLSGTPEAIRLPRKAAPVRGVPTGSVIIAGAQCIVTTLTMPAGWWRIGRSPTRILLDDPARPFLFDAGDLIEMRRIDRATYDRRMAEGGADG</sequence>
<dbReference type="Pfam" id="PF02682">
    <property type="entry name" value="CT_C_D"/>
    <property type="match status" value="1"/>
</dbReference>
<reference evidence="5 6" key="1">
    <citation type="submission" date="2014-09" db="EMBL/GenBank/DDBJ databases">
        <authorList>
            <person name="McGinnis J.M."/>
            <person name="Wolfgang W.J."/>
        </authorList>
    </citation>
    <scope>NUCLEOTIDE SEQUENCE [LARGE SCALE GENOMIC DNA]</scope>
    <source>
        <strain evidence="5 6">5503</strain>
    </source>
</reference>
<keyword evidence="2" id="KW-0378">Hydrolase</keyword>
<proteinExistence type="predicted"/>
<organism evidence="5 6">
    <name type="scientific">Paracoccus sanguinis</name>
    <dbReference type="NCBI Taxonomy" id="1545044"/>
    <lineage>
        <taxon>Bacteria</taxon>
        <taxon>Pseudomonadati</taxon>
        <taxon>Pseudomonadota</taxon>
        <taxon>Alphaproteobacteria</taxon>
        <taxon>Rhodobacterales</taxon>
        <taxon>Paracoccaceae</taxon>
        <taxon>Paracoccus</taxon>
    </lineage>
</organism>
<dbReference type="Gene3D" id="3.30.1360.40">
    <property type="match status" value="1"/>
</dbReference>
<feature type="domain" description="Carboxyltransferase" evidence="4">
    <location>
        <begin position="4"/>
        <end position="204"/>
    </location>
</feature>
<evidence type="ECO:0000313" key="6">
    <source>
        <dbReference type="Proteomes" id="UP000029858"/>
    </source>
</evidence>